<evidence type="ECO:0000256" key="8">
    <source>
        <dbReference type="ARBA" id="ARBA00022741"/>
    </source>
</evidence>
<dbReference type="PANTHER" id="PTHR45528:SF1">
    <property type="entry name" value="SENSOR HISTIDINE KINASE CPXA"/>
    <property type="match status" value="1"/>
</dbReference>
<dbReference type="InterPro" id="IPR003660">
    <property type="entry name" value="HAMP_dom"/>
</dbReference>
<comment type="caution">
    <text evidence="17">The sequence shown here is derived from an EMBL/GenBank/DDBJ whole genome shotgun (WGS) entry which is preliminary data.</text>
</comment>
<evidence type="ECO:0000256" key="2">
    <source>
        <dbReference type="ARBA" id="ARBA00004651"/>
    </source>
</evidence>
<keyword evidence="7 14" id="KW-0812">Transmembrane</keyword>
<keyword evidence="8" id="KW-0547">Nucleotide-binding</keyword>
<evidence type="ECO:0000259" key="15">
    <source>
        <dbReference type="PROSITE" id="PS50109"/>
    </source>
</evidence>
<dbReference type="Pfam" id="PF02518">
    <property type="entry name" value="HATPase_c"/>
    <property type="match status" value="1"/>
</dbReference>
<feature type="domain" description="HAMP" evidence="16">
    <location>
        <begin position="179"/>
        <end position="231"/>
    </location>
</feature>
<name>A0A3M8DW69_9BACL</name>
<keyword evidence="4" id="KW-1003">Cell membrane</keyword>
<evidence type="ECO:0000256" key="14">
    <source>
        <dbReference type="SAM" id="Phobius"/>
    </source>
</evidence>
<dbReference type="Pfam" id="PF00512">
    <property type="entry name" value="HisKA"/>
    <property type="match status" value="1"/>
</dbReference>
<keyword evidence="5" id="KW-0597">Phosphoprotein</keyword>
<keyword evidence="9 17" id="KW-0418">Kinase</keyword>
<evidence type="ECO:0000256" key="3">
    <source>
        <dbReference type="ARBA" id="ARBA00012438"/>
    </source>
</evidence>
<dbReference type="Gene3D" id="3.30.565.10">
    <property type="entry name" value="Histidine kinase-like ATPase, C-terminal domain"/>
    <property type="match status" value="1"/>
</dbReference>
<accession>A0A3M8DW69</accession>
<evidence type="ECO:0000259" key="16">
    <source>
        <dbReference type="PROSITE" id="PS50885"/>
    </source>
</evidence>
<keyword evidence="6" id="KW-0808">Transferase</keyword>
<evidence type="ECO:0000256" key="5">
    <source>
        <dbReference type="ARBA" id="ARBA00022553"/>
    </source>
</evidence>
<evidence type="ECO:0000256" key="7">
    <source>
        <dbReference type="ARBA" id="ARBA00022692"/>
    </source>
</evidence>
<evidence type="ECO:0000256" key="1">
    <source>
        <dbReference type="ARBA" id="ARBA00000085"/>
    </source>
</evidence>
<dbReference type="Proteomes" id="UP000271031">
    <property type="component" value="Unassembled WGS sequence"/>
</dbReference>
<dbReference type="Gene3D" id="6.10.340.10">
    <property type="match status" value="1"/>
</dbReference>
<dbReference type="GO" id="GO:0005886">
    <property type="term" value="C:plasma membrane"/>
    <property type="evidence" value="ECO:0007669"/>
    <property type="project" value="UniProtKB-SubCell"/>
</dbReference>
<comment type="subcellular location">
    <subcellularLocation>
        <location evidence="2">Cell membrane</location>
        <topology evidence="2">Multi-pass membrane protein</topology>
    </subcellularLocation>
</comment>
<dbReference type="SUPFAM" id="SSF55874">
    <property type="entry name" value="ATPase domain of HSP90 chaperone/DNA topoisomerase II/histidine kinase"/>
    <property type="match status" value="1"/>
</dbReference>
<dbReference type="PRINTS" id="PR00344">
    <property type="entry name" value="BCTRLSENSOR"/>
</dbReference>
<dbReference type="InterPro" id="IPR003594">
    <property type="entry name" value="HATPase_dom"/>
</dbReference>
<dbReference type="PROSITE" id="PS50885">
    <property type="entry name" value="HAMP"/>
    <property type="match status" value="1"/>
</dbReference>
<organism evidence="17 18">
    <name type="scientific">Brevibacillus fluminis</name>
    <dbReference type="NCBI Taxonomy" id="511487"/>
    <lineage>
        <taxon>Bacteria</taxon>
        <taxon>Bacillati</taxon>
        <taxon>Bacillota</taxon>
        <taxon>Bacilli</taxon>
        <taxon>Bacillales</taxon>
        <taxon>Paenibacillaceae</taxon>
        <taxon>Brevibacillus</taxon>
    </lineage>
</organism>
<evidence type="ECO:0000256" key="11">
    <source>
        <dbReference type="ARBA" id="ARBA00022989"/>
    </source>
</evidence>
<feature type="transmembrane region" description="Helical" evidence="14">
    <location>
        <begin position="6"/>
        <end position="30"/>
    </location>
</feature>
<dbReference type="SMART" id="SM00388">
    <property type="entry name" value="HisKA"/>
    <property type="match status" value="1"/>
</dbReference>
<dbReference type="InterPro" id="IPR004358">
    <property type="entry name" value="Sig_transdc_His_kin-like_C"/>
</dbReference>
<dbReference type="OrthoDB" id="9780718at2"/>
<dbReference type="CDD" id="cd00082">
    <property type="entry name" value="HisKA"/>
    <property type="match status" value="1"/>
</dbReference>
<dbReference type="InterPro" id="IPR005467">
    <property type="entry name" value="His_kinase_dom"/>
</dbReference>
<keyword evidence="11 14" id="KW-1133">Transmembrane helix</keyword>
<dbReference type="InterPro" id="IPR003661">
    <property type="entry name" value="HisK_dim/P_dom"/>
</dbReference>
<comment type="catalytic activity">
    <reaction evidence="1">
        <text>ATP + protein L-histidine = ADP + protein N-phospho-L-histidine.</text>
        <dbReference type="EC" id="2.7.13.3"/>
    </reaction>
</comment>
<dbReference type="InterPro" id="IPR036097">
    <property type="entry name" value="HisK_dim/P_sf"/>
</dbReference>
<dbReference type="GO" id="GO:0000155">
    <property type="term" value="F:phosphorelay sensor kinase activity"/>
    <property type="evidence" value="ECO:0007669"/>
    <property type="project" value="InterPro"/>
</dbReference>
<dbReference type="AlphaFoldDB" id="A0A3M8DW69"/>
<dbReference type="InterPro" id="IPR036890">
    <property type="entry name" value="HATPase_C_sf"/>
</dbReference>
<evidence type="ECO:0000256" key="9">
    <source>
        <dbReference type="ARBA" id="ARBA00022777"/>
    </source>
</evidence>
<dbReference type="SUPFAM" id="SSF47384">
    <property type="entry name" value="Homodimeric domain of signal transducing histidine kinase"/>
    <property type="match status" value="1"/>
</dbReference>
<protein>
    <recommendedName>
        <fullName evidence="3">histidine kinase</fullName>
        <ecNumber evidence="3">2.7.13.3</ecNumber>
    </recommendedName>
</protein>
<feature type="domain" description="Histidine kinase" evidence="15">
    <location>
        <begin position="239"/>
        <end position="449"/>
    </location>
</feature>
<evidence type="ECO:0000256" key="12">
    <source>
        <dbReference type="ARBA" id="ARBA00023012"/>
    </source>
</evidence>
<evidence type="ECO:0000313" key="17">
    <source>
        <dbReference type="EMBL" id="RNB92358.1"/>
    </source>
</evidence>
<evidence type="ECO:0000256" key="13">
    <source>
        <dbReference type="ARBA" id="ARBA00023136"/>
    </source>
</evidence>
<dbReference type="FunFam" id="1.10.287.130:FF:000001">
    <property type="entry name" value="Two-component sensor histidine kinase"/>
    <property type="match status" value="1"/>
</dbReference>
<feature type="transmembrane region" description="Helical" evidence="14">
    <location>
        <begin position="159"/>
        <end position="177"/>
    </location>
</feature>
<reference evidence="17 18" key="1">
    <citation type="submission" date="2018-10" db="EMBL/GenBank/DDBJ databases">
        <title>Phylogenomics of Brevibacillus.</title>
        <authorList>
            <person name="Dunlap C."/>
        </authorList>
    </citation>
    <scope>NUCLEOTIDE SEQUENCE [LARGE SCALE GENOMIC DNA]</scope>
    <source>
        <strain evidence="17 18">JCM 15716</strain>
    </source>
</reference>
<keyword evidence="12" id="KW-0902">Two-component regulatory system</keyword>
<evidence type="ECO:0000256" key="6">
    <source>
        <dbReference type="ARBA" id="ARBA00022679"/>
    </source>
</evidence>
<dbReference type="PANTHER" id="PTHR45528">
    <property type="entry name" value="SENSOR HISTIDINE KINASE CPXA"/>
    <property type="match status" value="1"/>
</dbReference>
<proteinExistence type="predicted"/>
<keyword evidence="18" id="KW-1185">Reference proteome</keyword>
<dbReference type="RefSeq" id="WP_122916064.1">
    <property type="nucleotide sequence ID" value="NZ_RHHQ01000003.1"/>
</dbReference>
<keyword evidence="13 14" id="KW-0472">Membrane</keyword>
<evidence type="ECO:0000256" key="4">
    <source>
        <dbReference type="ARBA" id="ARBA00022475"/>
    </source>
</evidence>
<dbReference type="EMBL" id="RHHQ01000003">
    <property type="protein sequence ID" value="RNB92358.1"/>
    <property type="molecule type" value="Genomic_DNA"/>
</dbReference>
<gene>
    <name evidence="17" type="ORF">EDM56_01280</name>
</gene>
<dbReference type="EC" id="2.7.13.3" evidence="3"/>
<dbReference type="PROSITE" id="PS50109">
    <property type="entry name" value="HIS_KIN"/>
    <property type="match status" value="1"/>
</dbReference>
<evidence type="ECO:0000256" key="10">
    <source>
        <dbReference type="ARBA" id="ARBA00022840"/>
    </source>
</evidence>
<dbReference type="GO" id="GO:0005524">
    <property type="term" value="F:ATP binding"/>
    <property type="evidence" value="ECO:0007669"/>
    <property type="project" value="UniProtKB-KW"/>
</dbReference>
<dbReference type="SMART" id="SM00387">
    <property type="entry name" value="HATPase_c"/>
    <property type="match status" value="1"/>
</dbReference>
<keyword evidence="10" id="KW-0067">ATP-binding</keyword>
<sequence>MRLSRQLHIAFAVLLVAVIGITSILFYSFLLDKLVAEQRKEMREKGKLSLQIIAEEGDRLDKRELQAINNIALRGSKMEIILYRGNGNVLFSTLSEQTAVQWIEMAKDQKKQGKELFQGKDDKYIVEIINNRAQAKEKLILAMPLHGIKEMQLELAQQVLLILLVGGLLAYLLSLVVTRRLVKPLTLLRLEVNKVKERRFSEVKRIEANGEIGDVAHSVYQMADELERFGRMQKEFFQNASHELKTPLMAIQGYAEGIRDGVFVGERAEQGLDVIVSESIRLKEIVTEMILLAKLESEEDIFHLQPTSLNQIVTKTTARLGPLLMQKGLHIHSAIEGQTDYIITADPDKLLQAMLNIVGNCIRYAKANIFIECVRNGKEIILCIRDDGKGIDETILPQLFHRFVKGKDGETGLGMAISRVIIERCGGKITAENHLEGGAMFTVRFHERE</sequence>
<evidence type="ECO:0000313" key="18">
    <source>
        <dbReference type="Proteomes" id="UP000271031"/>
    </source>
</evidence>
<dbReference type="InterPro" id="IPR050398">
    <property type="entry name" value="HssS/ArlS-like"/>
</dbReference>
<dbReference type="Gene3D" id="1.10.287.130">
    <property type="match status" value="1"/>
</dbReference>